<gene>
    <name evidence="5" type="ORF">NM125_10180</name>
</gene>
<keyword evidence="1 2" id="KW-0238">DNA-binding</keyword>
<evidence type="ECO:0000313" key="6">
    <source>
        <dbReference type="Proteomes" id="UP001139125"/>
    </source>
</evidence>
<evidence type="ECO:0000256" key="1">
    <source>
        <dbReference type="ARBA" id="ARBA00023125"/>
    </source>
</evidence>
<feature type="DNA-binding region" description="H-T-H motif" evidence="2">
    <location>
        <begin position="29"/>
        <end position="48"/>
    </location>
</feature>
<dbReference type="SUPFAM" id="SSF46689">
    <property type="entry name" value="Homeodomain-like"/>
    <property type="match status" value="1"/>
</dbReference>
<dbReference type="PANTHER" id="PTHR30328:SF54">
    <property type="entry name" value="HTH-TYPE TRANSCRIPTIONAL REPRESSOR SCO4008"/>
    <property type="match status" value="1"/>
</dbReference>
<keyword evidence="3" id="KW-0812">Transmembrane</keyword>
<dbReference type="InterPro" id="IPR009057">
    <property type="entry name" value="Homeodomain-like_sf"/>
</dbReference>
<dbReference type="RefSeq" id="WP_255134816.1">
    <property type="nucleotide sequence ID" value="NZ_JANDBC010000002.1"/>
</dbReference>
<feature type="domain" description="HTH tetR-type" evidence="4">
    <location>
        <begin position="6"/>
        <end position="66"/>
    </location>
</feature>
<dbReference type="GO" id="GO:0003677">
    <property type="term" value="F:DNA binding"/>
    <property type="evidence" value="ECO:0007669"/>
    <property type="project" value="UniProtKB-UniRule"/>
</dbReference>
<keyword evidence="6" id="KW-1185">Reference proteome</keyword>
<keyword evidence="3" id="KW-0472">Membrane</keyword>
<evidence type="ECO:0000256" key="3">
    <source>
        <dbReference type="SAM" id="Phobius"/>
    </source>
</evidence>
<protein>
    <submittedName>
        <fullName evidence="5">TetR/AcrR family transcriptional regulator</fullName>
    </submittedName>
</protein>
<dbReference type="Gene3D" id="1.10.357.10">
    <property type="entry name" value="Tetracycline Repressor, domain 2"/>
    <property type="match status" value="1"/>
</dbReference>
<dbReference type="SUPFAM" id="SSF48498">
    <property type="entry name" value="Tetracyclin repressor-like, C-terminal domain"/>
    <property type="match status" value="1"/>
</dbReference>
<dbReference type="EMBL" id="JANDBC010000002">
    <property type="protein sequence ID" value="MCP9291942.1"/>
    <property type="molecule type" value="Genomic_DNA"/>
</dbReference>
<dbReference type="Pfam" id="PF00440">
    <property type="entry name" value="TetR_N"/>
    <property type="match status" value="1"/>
</dbReference>
<evidence type="ECO:0000259" key="4">
    <source>
        <dbReference type="PROSITE" id="PS50977"/>
    </source>
</evidence>
<sequence length="205" mass="24348">MTDKEKDTEELIFEAASRVFQKDGYAGARMQQIADEANINKSMLHYYYRSKDKLFRAVFQQQLAHFFPTIFEILGSELTLDKKVPRLIDAYYNFLQDNPKVVQFIIQEMNNHPDEFKRFMSEKNIHPPKSFGEQIKKEIEAGNMDPVEPRQLLISMVGLILFPFIAQMMVKTVFDLKEQEYLKFLKDRKWFLTDFILNAINYRKP</sequence>
<name>A0A9X2RFU7_9BACT</name>
<dbReference type="InterPro" id="IPR036271">
    <property type="entry name" value="Tet_transcr_reg_TetR-rel_C_sf"/>
</dbReference>
<dbReference type="InterPro" id="IPR001647">
    <property type="entry name" value="HTH_TetR"/>
</dbReference>
<evidence type="ECO:0000313" key="5">
    <source>
        <dbReference type="EMBL" id="MCP9291942.1"/>
    </source>
</evidence>
<evidence type="ECO:0000256" key="2">
    <source>
        <dbReference type="PROSITE-ProRule" id="PRU00335"/>
    </source>
</evidence>
<dbReference type="Proteomes" id="UP001139125">
    <property type="component" value="Unassembled WGS sequence"/>
</dbReference>
<dbReference type="PANTHER" id="PTHR30328">
    <property type="entry name" value="TRANSCRIPTIONAL REPRESSOR"/>
    <property type="match status" value="1"/>
</dbReference>
<reference evidence="5" key="1">
    <citation type="submission" date="2022-06" db="EMBL/GenBank/DDBJ databases">
        <title>Gracilimonas sp. CAU 1638 isolated from sea sediment.</title>
        <authorList>
            <person name="Kim W."/>
        </authorList>
    </citation>
    <scope>NUCLEOTIDE SEQUENCE</scope>
    <source>
        <strain evidence="5">CAU 1638</strain>
    </source>
</reference>
<feature type="transmembrane region" description="Helical" evidence="3">
    <location>
        <begin position="152"/>
        <end position="174"/>
    </location>
</feature>
<dbReference type="InterPro" id="IPR050109">
    <property type="entry name" value="HTH-type_TetR-like_transc_reg"/>
</dbReference>
<proteinExistence type="predicted"/>
<comment type="caution">
    <text evidence="5">The sequence shown here is derived from an EMBL/GenBank/DDBJ whole genome shotgun (WGS) entry which is preliminary data.</text>
</comment>
<dbReference type="PRINTS" id="PR00455">
    <property type="entry name" value="HTHTETR"/>
</dbReference>
<dbReference type="AlphaFoldDB" id="A0A9X2RFU7"/>
<dbReference type="PROSITE" id="PS50977">
    <property type="entry name" value="HTH_TETR_2"/>
    <property type="match status" value="1"/>
</dbReference>
<keyword evidence="3" id="KW-1133">Transmembrane helix</keyword>
<accession>A0A9X2RFU7</accession>
<organism evidence="5 6">
    <name type="scientific">Gracilimonas sediminicola</name>
    <dbReference type="NCBI Taxonomy" id="2952158"/>
    <lineage>
        <taxon>Bacteria</taxon>
        <taxon>Pseudomonadati</taxon>
        <taxon>Balneolota</taxon>
        <taxon>Balneolia</taxon>
        <taxon>Balneolales</taxon>
        <taxon>Balneolaceae</taxon>
        <taxon>Gracilimonas</taxon>
    </lineage>
</organism>